<dbReference type="Gene3D" id="2.40.100.10">
    <property type="entry name" value="Cyclophilin-like"/>
    <property type="match status" value="1"/>
</dbReference>
<dbReference type="SMART" id="SM00220">
    <property type="entry name" value="S_TKc"/>
    <property type="match status" value="1"/>
</dbReference>
<dbReference type="PROSITE" id="PS00107">
    <property type="entry name" value="PROTEIN_KINASE_ATP"/>
    <property type="match status" value="1"/>
</dbReference>
<dbReference type="Pfam" id="PF00160">
    <property type="entry name" value="Pro_isomerase"/>
    <property type="match status" value="1"/>
</dbReference>
<evidence type="ECO:0000256" key="1">
    <source>
        <dbReference type="ARBA" id="ARBA00004162"/>
    </source>
</evidence>
<keyword evidence="7 12" id="KW-0547">Nucleotide-binding</keyword>
<dbReference type="InterPro" id="IPR017441">
    <property type="entry name" value="Protein_kinase_ATP_BS"/>
</dbReference>
<feature type="domain" description="PPIase cyclophilin-type" evidence="16">
    <location>
        <begin position="431"/>
        <end position="588"/>
    </location>
</feature>
<evidence type="ECO:0000256" key="11">
    <source>
        <dbReference type="ARBA" id="ARBA00023136"/>
    </source>
</evidence>
<dbReference type="Pfam" id="PF00069">
    <property type="entry name" value="Pkinase"/>
    <property type="match status" value="1"/>
</dbReference>
<sequence>MGSQSFGQYQLLDVLGRGGMGEVYRAYDAATDRVVALKVLPPNLAEDQQFQQRFRREARIAASLNDPHVVPIHSYGEIDGRLYVDMRLIEGRDLLQYIEENGGRLSPERAVAVIEQVAAALDSAHQVGLIHRDIKPKNILVTNARDFVYLIDFGIARAMADTSLTQTGHTMGTVAYMAPERFRGTTDHRADVYSLACVLHECLTGKRPYAGDSLEEQLNAHLNTPPPRPSTTSAGVPAALDAVVARGMAKDPDHRYQSAMELAEAARAALAVPAAAAAPGPPPPPPTAASPTPDFPPTGANPDPRPPYHPPTHSRRLLLGIVGASALALAAVVALVIALVTENDGPTNSAASSTPTRARVPGRLGSNPGPTAQATATVPPLPAFAPPADPGANCDYPSAPDTIVKPVSPPRSGRVSTEPPQIPATITTNFGDIGVQLANSESPCTVNSFVSLAKQQFFDNTQCARLIDSTDGGSLLCGGPESDGSGGPGYQFADEYPTNQYPAGDPALRATVMYPRGTVIMATDGPNTNGSQFSLIFRDSELAPQSTVFGTINEAGLAVLDKIAQAGIAGNRQSGAPTNPVTITSVRVG</sequence>
<evidence type="ECO:0000313" key="18">
    <source>
        <dbReference type="Proteomes" id="UP000192513"/>
    </source>
</evidence>
<feature type="region of interest" description="Disordered" evidence="13">
    <location>
        <begin position="570"/>
        <end position="589"/>
    </location>
</feature>
<evidence type="ECO:0000256" key="7">
    <source>
        <dbReference type="ARBA" id="ARBA00022741"/>
    </source>
</evidence>
<name>A0A1X0I2U5_9MYCO</name>
<evidence type="ECO:0000259" key="16">
    <source>
        <dbReference type="PROSITE" id="PS50072"/>
    </source>
</evidence>
<dbReference type="PROSITE" id="PS50011">
    <property type="entry name" value="PROTEIN_KINASE_DOM"/>
    <property type="match status" value="1"/>
</dbReference>
<comment type="caution">
    <text evidence="17">The sequence shown here is derived from an EMBL/GenBank/DDBJ whole genome shotgun (WGS) entry which is preliminary data.</text>
</comment>
<keyword evidence="9 12" id="KW-0067">ATP-binding</keyword>
<feature type="compositionally biased region" description="Pro residues" evidence="13">
    <location>
        <begin position="279"/>
        <end position="296"/>
    </location>
</feature>
<dbReference type="PROSITE" id="PS50072">
    <property type="entry name" value="CSA_PPIASE_2"/>
    <property type="match status" value="1"/>
</dbReference>
<evidence type="ECO:0000256" key="14">
    <source>
        <dbReference type="SAM" id="Phobius"/>
    </source>
</evidence>
<comment type="subcellular location">
    <subcellularLocation>
        <location evidence="1">Cell membrane</location>
        <topology evidence="1">Single-pass membrane protein</topology>
    </subcellularLocation>
</comment>
<keyword evidence="5" id="KW-0808">Transferase</keyword>
<dbReference type="GO" id="GO:0005886">
    <property type="term" value="C:plasma membrane"/>
    <property type="evidence" value="ECO:0007669"/>
    <property type="project" value="UniProtKB-SubCell"/>
</dbReference>
<gene>
    <name evidence="17" type="ORF">BST39_26655</name>
</gene>
<dbReference type="GO" id="GO:0005524">
    <property type="term" value="F:ATP binding"/>
    <property type="evidence" value="ECO:0007669"/>
    <property type="project" value="UniProtKB-UniRule"/>
</dbReference>
<evidence type="ECO:0000256" key="10">
    <source>
        <dbReference type="ARBA" id="ARBA00022989"/>
    </source>
</evidence>
<reference evidence="17 18" key="1">
    <citation type="submission" date="2017-02" db="EMBL/GenBank/DDBJ databases">
        <title>The new phylogeny of genus Mycobacterium.</title>
        <authorList>
            <person name="Tortoli E."/>
            <person name="Trovato A."/>
            <person name="Cirillo D.M."/>
        </authorList>
    </citation>
    <scope>NUCLEOTIDE SEQUENCE [LARGE SCALE GENOMIC DNA]</scope>
    <source>
        <strain evidence="17 18">DSM 45000</strain>
    </source>
</reference>
<dbReference type="InterPro" id="IPR011009">
    <property type="entry name" value="Kinase-like_dom_sf"/>
</dbReference>
<dbReference type="GO" id="GO:0003755">
    <property type="term" value="F:peptidyl-prolyl cis-trans isomerase activity"/>
    <property type="evidence" value="ECO:0007669"/>
    <property type="project" value="InterPro"/>
</dbReference>
<proteinExistence type="predicted"/>
<keyword evidence="10 14" id="KW-1133">Transmembrane helix</keyword>
<dbReference type="RefSeq" id="WP_264052307.1">
    <property type="nucleotide sequence ID" value="NZ_AP022619.1"/>
</dbReference>
<dbReference type="InterPro" id="IPR002130">
    <property type="entry name" value="Cyclophilin-type_PPIase_dom"/>
</dbReference>
<dbReference type="EMBL" id="MVIE01000062">
    <property type="protein sequence ID" value="ORB33316.1"/>
    <property type="molecule type" value="Genomic_DNA"/>
</dbReference>
<dbReference type="InterPro" id="IPR029000">
    <property type="entry name" value="Cyclophilin-like_dom_sf"/>
</dbReference>
<dbReference type="GO" id="GO:0004674">
    <property type="term" value="F:protein serine/threonine kinase activity"/>
    <property type="evidence" value="ECO:0007669"/>
    <property type="project" value="UniProtKB-KW"/>
</dbReference>
<dbReference type="FunFam" id="1.10.510.10:FF:000021">
    <property type="entry name" value="Serine/threonine protein kinase"/>
    <property type="match status" value="1"/>
</dbReference>
<keyword evidence="11 14" id="KW-0472">Membrane</keyword>
<protein>
    <recommendedName>
        <fullName evidence="2">non-specific serine/threonine protein kinase</fullName>
        <ecNumber evidence="2">2.7.11.1</ecNumber>
    </recommendedName>
</protein>
<dbReference type="PROSITE" id="PS00108">
    <property type="entry name" value="PROTEIN_KINASE_ST"/>
    <property type="match status" value="1"/>
</dbReference>
<dbReference type="STRING" id="590652.BST39_26655"/>
<dbReference type="CDD" id="cd14014">
    <property type="entry name" value="STKc_PknB_like"/>
    <property type="match status" value="1"/>
</dbReference>
<feature type="compositionally biased region" description="Polar residues" evidence="13">
    <location>
        <begin position="571"/>
        <end position="589"/>
    </location>
</feature>
<feature type="transmembrane region" description="Helical" evidence="14">
    <location>
        <begin position="317"/>
        <end position="340"/>
    </location>
</feature>
<evidence type="ECO:0000256" key="2">
    <source>
        <dbReference type="ARBA" id="ARBA00012513"/>
    </source>
</evidence>
<feature type="region of interest" description="Disordered" evidence="13">
    <location>
        <begin position="273"/>
        <end position="311"/>
    </location>
</feature>
<keyword evidence="18" id="KW-1185">Reference proteome</keyword>
<evidence type="ECO:0000256" key="12">
    <source>
        <dbReference type="PROSITE-ProRule" id="PRU10141"/>
    </source>
</evidence>
<dbReference type="Proteomes" id="UP000192513">
    <property type="component" value="Unassembled WGS sequence"/>
</dbReference>
<evidence type="ECO:0000256" key="4">
    <source>
        <dbReference type="ARBA" id="ARBA00022527"/>
    </source>
</evidence>
<evidence type="ECO:0000259" key="15">
    <source>
        <dbReference type="PROSITE" id="PS50011"/>
    </source>
</evidence>
<keyword evidence="3" id="KW-1003">Cell membrane</keyword>
<keyword evidence="4" id="KW-0723">Serine/threonine-protein kinase</keyword>
<evidence type="ECO:0000313" key="17">
    <source>
        <dbReference type="EMBL" id="ORB33316.1"/>
    </source>
</evidence>
<feature type="binding site" evidence="12">
    <location>
        <position position="38"/>
    </location>
    <ligand>
        <name>ATP</name>
        <dbReference type="ChEBI" id="CHEBI:30616"/>
    </ligand>
</feature>
<evidence type="ECO:0000256" key="13">
    <source>
        <dbReference type="SAM" id="MobiDB-lite"/>
    </source>
</evidence>
<dbReference type="InterPro" id="IPR008271">
    <property type="entry name" value="Ser/Thr_kinase_AS"/>
</dbReference>
<dbReference type="PANTHER" id="PTHR43289">
    <property type="entry name" value="MITOGEN-ACTIVATED PROTEIN KINASE KINASE KINASE 20-RELATED"/>
    <property type="match status" value="1"/>
</dbReference>
<evidence type="ECO:0000256" key="8">
    <source>
        <dbReference type="ARBA" id="ARBA00022777"/>
    </source>
</evidence>
<dbReference type="SUPFAM" id="SSF50891">
    <property type="entry name" value="Cyclophilin-like"/>
    <property type="match status" value="1"/>
</dbReference>
<keyword evidence="6 14" id="KW-0812">Transmembrane</keyword>
<dbReference type="SUPFAM" id="SSF56112">
    <property type="entry name" value="Protein kinase-like (PK-like)"/>
    <property type="match status" value="1"/>
</dbReference>
<organism evidence="17 18">
    <name type="scientific">Mycobacterium paraseoulense</name>
    <dbReference type="NCBI Taxonomy" id="590652"/>
    <lineage>
        <taxon>Bacteria</taxon>
        <taxon>Bacillati</taxon>
        <taxon>Actinomycetota</taxon>
        <taxon>Actinomycetes</taxon>
        <taxon>Mycobacteriales</taxon>
        <taxon>Mycobacteriaceae</taxon>
        <taxon>Mycobacterium</taxon>
    </lineage>
</organism>
<dbReference type="PANTHER" id="PTHR43289:SF6">
    <property type="entry name" value="SERINE_THREONINE-PROTEIN KINASE NEKL-3"/>
    <property type="match status" value="1"/>
</dbReference>
<keyword evidence="8 17" id="KW-0418">Kinase</keyword>
<evidence type="ECO:0000256" key="6">
    <source>
        <dbReference type="ARBA" id="ARBA00022692"/>
    </source>
</evidence>
<dbReference type="Gene3D" id="1.10.510.10">
    <property type="entry name" value="Transferase(Phosphotransferase) domain 1"/>
    <property type="match status" value="1"/>
</dbReference>
<evidence type="ECO:0000256" key="5">
    <source>
        <dbReference type="ARBA" id="ARBA00022679"/>
    </source>
</evidence>
<evidence type="ECO:0000256" key="3">
    <source>
        <dbReference type="ARBA" id="ARBA00022475"/>
    </source>
</evidence>
<dbReference type="AlphaFoldDB" id="A0A1X0I2U5"/>
<dbReference type="GO" id="GO:0080090">
    <property type="term" value="P:regulation of primary metabolic process"/>
    <property type="evidence" value="ECO:0007669"/>
    <property type="project" value="UniProtKB-ARBA"/>
</dbReference>
<feature type="domain" description="Protein kinase" evidence="15">
    <location>
        <begin position="9"/>
        <end position="270"/>
    </location>
</feature>
<dbReference type="EC" id="2.7.11.1" evidence="2"/>
<accession>A0A1X0I2U5</accession>
<dbReference type="InterPro" id="IPR000719">
    <property type="entry name" value="Prot_kinase_dom"/>
</dbReference>
<evidence type="ECO:0000256" key="9">
    <source>
        <dbReference type="ARBA" id="ARBA00022840"/>
    </source>
</evidence>
<dbReference type="Gene3D" id="3.30.200.20">
    <property type="entry name" value="Phosphorylase Kinase, domain 1"/>
    <property type="match status" value="1"/>
</dbReference>